<gene>
    <name evidence="1" type="ORF">GCM10010358_43660</name>
</gene>
<evidence type="ECO:0008006" key="3">
    <source>
        <dbReference type="Google" id="ProtNLM"/>
    </source>
</evidence>
<sequence>MLAPGGWFDLTFDRTEGEEHQVLREDFHYRTETLVALAGKHGLAARSMTDREELRRTGSRRSA</sequence>
<evidence type="ECO:0000313" key="1">
    <source>
        <dbReference type="EMBL" id="GGX84689.1"/>
    </source>
</evidence>
<accession>A0A918U2K8</accession>
<dbReference type="Proteomes" id="UP000619244">
    <property type="component" value="Unassembled WGS sequence"/>
</dbReference>
<dbReference type="EMBL" id="BMVU01000021">
    <property type="protein sequence ID" value="GGX84689.1"/>
    <property type="molecule type" value="Genomic_DNA"/>
</dbReference>
<comment type="caution">
    <text evidence="1">The sequence shown here is derived from an EMBL/GenBank/DDBJ whole genome shotgun (WGS) entry which is preliminary data.</text>
</comment>
<evidence type="ECO:0000313" key="2">
    <source>
        <dbReference type="Proteomes" id="UP000619244"/>
    </source>
</evidence>
<dbReference type="AlphaFoldDB" id="A0A918U2K8"/>
<reference evidence="1" key="2">
    <citation type="submission" date="2020-09" db="EMBL/GenBank/DDBJ databases">
        <authorList>
            <person name="Sun Q."/>
            <person name="Ohkuma M."/>
        </authorList>
    </citation>
    <scope>NUCLEOTIDE SEQUENCE</scope>
    <source>
        <strain evidence="1">JCM 4790</strain>
    </source>
</reference>
<protein>
    <recommendedName>
        <fullName evidence="3">Methyltransferase</fullName>
    </recommendedName>
</protein>
<name>A0A918U2K8_9ACTN</name>
<proteinExistence type="predicted"/>
<reference evidence="1" key="1">
    <citation type="journal article" date="2014" name="Int. J. Syst. Evol. Microbiol.">
        <title>Complete genome sequence of Corynebacterium casei LMG S-19264T (=DSM 44701T), isolated from a smear-ripened cheese.</title>
        <authorList>
            <consortium name="US DOE Joint Genome Institute (JGI-PGF)"/>
            <person name="Walter F."/>
            <person name="Albersmeier A."/>
            <person name="Kalinowski J."/>
            <person name="Ruckert C."/>
        </authorList>
    </citation>
    <scope>NUCLEOTIDE SEQUENCE</scope>
    <source>
        <strain evidence="1">JCM 4790</strain>
    </source>
</reference>
<keyword evidence="2" id="KW-1185">Reference proteome</keyword>
<organism evidence="1 2">
    <name type="scientific">Streptomyces minutiscleroticus</name>
    <dbReference type="NCBI Taxonomy" id="68238"/>
    <lineage>
        <taxon>Bacteria</taxon>
        <taxon>Bacillati</taxon>
        <taxon>Actinomycetota</taxon>
        <taxon>Actinomycetes</taxon>
        <taxon>Kitasatosporales</taxon>
        <taxon>Streptomycetaceae</taxon>
        <taxon>Streptomyces</taxon>
    </lineage>
</organism>